<dbReference type="Proteomes" id="UP000235392">
    <property type="component" value="Unassembled WGS sequence"/>
</dbReference>
<reference evidence="2 3" key="1">
    <citation type="submission" date="2017-11" db="EMBL/GenBank/DDBJ databases">
        <title>De novo assembly and phasing of dikaryotic genomes from two isolates of Puccinia coronata f. sp. avenae, the causal agent of oat crown rust.</title>
        <authorList>
            <person name="Miller M.E."/>
            <person name="Zhang Y."/>
            <person name="Omidvar V."/>
            <person name="Sperschneider J."/>
            <person name="Schwessinger B."/>
            <person name="Raley C."/>
            <person name="Palmer J.M."/>
            <person name="Garnica D."/>
            <person name="Upadhyaya N."/>
            <person name="Rathjen J."/>
            <person name="Taylor J.M."/>
            <person name="Park R.F."/>
            <person name="Dodds P.N."/>
            <person name="Hirsch C.D."/>
            <person name="Kianian S.F."/>
            <person name="Figueroa M."/>
        </authorList>
    </citation>
    <scope>NUCLEOTIDE SEQUENCE [LARGE SCALE GENOMIC DNA]</scope>
    <source>
        <strain evidence="2">12SD80</strain>
    </source>
</reference>
<evidence type="ECO:0000256" key="1">
    <source>
        <dbReference type="SAM" id="MobiDB-lite"/>
    </source>
</evidence>
<proteinExistence type="predicted"/>
<feature type="region of interest" description="Disordered" evidence="1">
    <location>
        <begin position="1"/>
        <end position="110"/>
    </location>
</feature>
<dbReference type="EMBL" id="PGCI01000178">
    <property type="protein sequence ID" value="PLW35417.1"/>
    <property type="molecule type" value="Genomic_DNA"/>
</dbReference>
<organism evidence="2 3">
    <name type="scientific">Puccinia coronata f. sp. avenae</name>
    <dbReference type="NCBI Taxonomy" id="200324"/>
    <lineage>
        <taxon>Eukaryota</taxon>
        <taxon>Fungi</taxon>
        <taxon>Dikarya</taxon>
        <taxon>Basidiomycota</taxon>
        <taxon>Pucciniomycotina</taxon>
        <taxon>Pucciniomycetes</taxon>
        <taxon>Pucciniales</taxon>
        <taxon>Pucciniaceae</taxon>
        <taxon>Puccinia</taxon>
    </lineage>
</organism>
<feature type="compositionally biased region" description="Low complexity" evidence="1">
    <location>
        <begin position="23"/>
        <end position="44"/>
    </location>
</feature>
<name>A0A2N5UCF1_9BASI</name>
<gene>
    <name evidence="2" type="ORF">PCASD_13987</name>
</gene>
<sequence>MEPSSKPCGGVQHVDENNQHAQLSTSNPLPSSSTEPPLSLEAPSRPVSVLIDSLPENHHNSHPQPGFINPICCALPPGSPPTPLAFPSSDPSVQVDDPLAALSSTSIHPS</sequence>
<evidence type="ECO:0000313" key="3">
    <source>
        <dbReference type="Proteomes" id="UP000235392"/>
    </source>
</evidence>
<comment type="caution">
    <text evidence="2">The sequence shown here is derived from an EMBL/GenBank/DDBJ whole genome shotgun (WGS) entry which is preliminary data.</text>
</comment>
<evidence type="ECO:0000313" key="2">
    <source>
        <dbReference type="EMBL" id="PLW35417.1"/>
    </source>
</evidence>
<protein>
    <submittedName>
        <fullName evidence="2">Uncharacterized protein</fullName>
    </submittedName>
</protein>
<accession>A0A2N5UCF1</accession>
<dbReference type="AlphaFoldDB" id="A0A2N5UCF1"/>